<comment type="caution">
    <text evidence="2">The sequence shown here is derived from an EMBL/GenBank/DDBJ whole genome shotgun (WGS) entry which is preliminary data.</text>
</comment>
<feature type="transmembrane region" description="Helical" evidence="1">
    <location>
        <begin position="404"/>
        <end position="424"/>
    </location>
</feature>
<evidence type="ECO:0000256" key="1">
    <source>
        <dbReference type="SAM" id="Phobius"/>
    </source>
</evidence>
<feature type="transmembrane region" description="Helical" evidence="1">
    <location>
        <begin position="500"/>
        <end position="521"/>
    </location>
</feature>
<reference evidence="2 3" key="1">
    <citation type="submission" date="2018-08" db="EMBL/GenBank/DDBJ databases">
        <title>A genome reference for cultivated species of the human gut microbiota.</title>
        <authorList>
            <person name="Zou Y."/>
            <person name="Xue W."/>
            <person name="Luo G."/>
        </authorList>
    </citation>
    <scope>NUCLEOTIDE SEQUENCE [LARGE SCALE GENOMIC DNA]</scope>
    <source>
        <strain evidence="2 3">OF01-3</strain>
    </source>
</reference>
<proteinExistence type="predicted"/>
<keyword evidence="3" id="KW-1185">Reference proteome</keyword>
<feature type="transmembrane region" description="Helical" evidence="1">
    <location>
        <begin position="172"/>
        <end position="193"/>
    </location>
</feature>
<feature type="transmembrane region" description="Helical" evidence="1">
    <location>
        <begin position="476"/>
        <end position="494"/>
    </location>
</feature>
<feature type="transmembrane region" description="Helical" evidence="1">
    <location>
        <begin position="48"/>
        <end position="81"/>
    </location>
</feature>
<dbReference type="EMBL" id="QVEU01000008">
    <property type="protein sequence ID" value="RGB74881.1"/>
    <property type="molecule type" value="Genomic_DNA"/>
</dbReference>
<evidence type="ECO:0000313" key="2">
    <source>
        <dbReference type="EMBL" id="RGB74881.1"/>
    </source>
</evidence>
<accession>A0A3E2THA6</accession>
<keyword evidence="1" id="KW-0472">Membrane</keyword>
<keyword evidence="1" id="KW-0812">Transmembrane</keyword>
<feature type="transmembrane region" description="Helical" evidence="1">
    <location>
        <begin position="143"/>
        <end position="166"/>
    </location>
</feature>
<keyword evidence="1" id="KW-1133">Transmembrane helix</keyword>
<dbReference type="RefSeq" id="WP_117522135.1">
    <property type="nucleotide sequence ID" value="NZ_QVEU01000008.1"/>
</dbReference>
<dbReference type="AlphaFoldDB" id="A0A3E2THA6"/>
<dbReference type="OrthoDB" id="1710898at2"/>
<feature type="transmembrane region" description="Helical" evidence="1">
    <location>
        <begin position="316"/>
        <end position="333"/>
    </location>
</feature>
<feature type="transmembrane region" description="Helical" evidence="1">
    <location>
        <begin position="228"/>
        <end position="248"/>
    </location>
</feature>
<protein>
    <submittedName>
        <fullName evidence="2">Uncharacterized protein</fullName>
    </submittedName>
</protein>
<evidence type="ECO:0000313" key="3">
    <source>
        <dbReference type="Proteomes" id="UP000261011"/>
    </source>
</evidence>
<feature type="transmembrane region" description="Helical" evidence="1">
    <location>
        <begin position="205"/>
        <end position="222"/>
    </location>
</feature>
<feature type="transmembrane region" description="Helical" evidence="1">
    <location>
        <begin position="430"/>
        <end position="456"/>
    </location>
</feature>
<name>A0A3E2THA6_9FIRM</name>
<feature type="transmembrane region" description="Helical" evidence="1">
    <location>
        <begin position="101"/>
        <end position="122"/>
    </location>
</feature>
<gene>
    <name evidence="2" type="ORF">DXA39_07685</name>
</gene>
<sequence length="530" mass="61749">MEYYKKYRITENANLADKVNHIIYFFHHLPLIGKYTGDKYKAYAFKKFIFAIGPILSIIDQILKCIFTFFIALFHAGFLLWLIKGSWHFPDNIYNDFVDLALTNLGFLSFYLAPAVLSNSISRGKVEIHKLNKQYKMLAKESGLIQGVFDPLRIGIGRVFAFTIFLGFKNGFLISFILAFIRIISNAFTLSLLNKKDKIYADKTWINIIVFIILFAILMLIKDIDSNILMLIFTITLIISIFASKYLLKFDEYGKLLEDAKLEDTDMNVDLDQIANDSLALKDTDIKTDKKENGRGYELLNNLFFARHNRVIVKPILKKAGILFAIIITLIAFTKYKQADFNFDTLNILIISQPIFMYLLYYNPNINRAMFLNCDRPLLQYGFYREEKAIFTMYKLRYKTVLKIKMLSLLTGILVNVLNFIVFEKFYLRTLIYCEIFVLVSFLFYVSLDLFLYYIFQPFNYEATNIGKGYKFANSLLGYLNVLFIPLIISKLSISGQIVLLVLSYVMFALIIIFHLLVKIYGKKTFRIRN</sequence>
<organism evidence="2 3">
    <name type="scientific">Anaerococcus nagyae</name>
    <dbReference type="NCBI Taxonomy" id="1755241"/>
    <lineage>
        <taxon>Bacteria</taxon>
        <taxon>Bacillati</taxon>
        <taxon>Bacillota</taxon>
        <taxon>Tissierellia</taxon>
        <taxon>Tissierellales</taxon>
        <taxon>Peptoniphilaceae</taxon>
        <taxon>Anaerococcus</taxon>
    </lineage>
</organism>
<feature type="transmembrane region" description="Helical" evidence="1">
    <location>
        <begin position="345"/>
        <end position="362"/>
    </location>
</feature>
<dbReference type="Proteomes" id="UP000261011">
    <property type="component" value="Unassembled WGS sequence"/>
</dbReference>